<dbReference type="EMBL" id="PGCJ01000106">
    <property type="protein sequence ID" value="PLW47981.1"/>
    <property type="molecule type" value="Genomic_DNA"/>
</dbReference>
<evidence type="ECO:0000313" key="1">
    <source>
        <dbReference type="EMBL" id="PLW47981.1"/>
    </source>
</evidence>
<sequence>MAKCILLRVVDPTLANELWTQPHVFAMMSSLRSRFTTFRKAHILWKWRELSRIPVDMHCNPAVVATQYKHCLAELLDMDVWINIDNVGPLMFHDAIAQGTPLRAEFDQRINAAMVAKGYQPISFEKTWKICSAAILQVRAVQGLEDEDMAPATANVAMHIPKQHEHQGDSIISSNDNIYITVDAARPAGGSTSNIVNRQCFRCGLPNHMIGNVELLFFWENRA</sequence>
<proteinExistence type="predicted"/>
<protein>
    <submittedName>
        <fullName evidence="1">Uncharacterized protein</fullName>
    </submittedName>
</protein>
<dbReference type="AlphaFoldDB" id="A0A2N5VDD8"/>
<gene>
    <name evidence="1" type="ORF">PCANC_09384</name>
</gene>
<comment type="caution">
    <text evidence="1">The sequence shown here is derived from an EMBL/GenBank/DDBJ whole genome shotgun (WGS) entry which is preliminary data.</text>
</comment>
<evidence type="ECO:0000313" key="2">
    <source>
        <dbReference type="Proteomes" id="UP000235388"/>
    </source>
</evidence>
<dbReference type="Proteomes" id="UP000235388">
    <property type="component" value="Unassembled WGS sequence"/>
</dbReference>
<dbReference type="OrthoDB" id="2513234at2759"/>
<name>A0A2N5VDD8_9BASI</name>
<accession>A0A2N5VDD8</accession>
<reference evidence="1 2" key="1">
    <citation type="submission" date="2017-11" db="EMBL/GenBank/DDBJ databases">
        <title>De novo assembly and phasing of dikaryotic genomes from two isolates of Puccinia coronata f. sp. avenae, the causal agent of oat crown rust.</title>
        <authorList>
            <person name="Miller M.E."/>
            <person name="Zhang Y."/>
            <person name="Omidvar V."/>
            <person name="Sperschneider J."/>
            <person name="Schwessinger B."/>
            <person name="Raley C."/>
            <person name="Palmer J.M."/>
            <person name="Garnica D."/>
            <person name="Upadhyaya N."/>
            <person name="Rathjen J."/>
            <person name="Taylor J.M."/>
            <person name="Park R.F."/>
            <person name="Dodds P.N."/>
            <person name="Hirsch C.D."/>
            <person name="Kianian S.F."/>
            <person name="Figueroa M."/>
        </authorList>
    </citation>
    <scope>NUCLEOTIDE SEQUENCE [LARGE SCALE GENOMIC DNA]</scope>
    <source>
        <strain evidence="1">12NC29</strain>
    </source>
</reference>
<organism evidence="1 2">
    <name type="scientific">Puccinia coronata f. sp. avenae</name>
    <dbReference type="NCBI Taxonomy" id="200324"/>
    <lineage>
        <taxon>Eukaryota</taxon>
        <taxon>Fungi</taxon>
        <taxon>Dikarya</taxon>
        <taxon>Basidiomycota</taxon>
        <taxon>Pucciniomycotina</taxon>
        <taxon>Pucciniomycetes</taxon>
        <taxon>Pucciniales</taxon>
        <taxon>Pucciniaceae</taxon>
        <taxon>Puccinia</taxon>
    </lineage>
</organism>
<dbReference type="STRING" id="200324.A0A2N5VDD8"/>
<keyword evidence="2" id="KW-1185">Reference proteome</keyword>